<accession>A0A5C7BBE6</accession>
<evidence type="ECO:0000313" key="1">
    <source>
        <dbReference type="EMBL" id="TXE18404.1"/>
    </source>
</evidence>
<dbReference type="AlphaFoldDB" id="A0A5C7BBE6"/>
<organism evidence="1 2">
    <name type="scientific">Psychroserpens burtonensis</name>
    <dbReference type="NCBI Taxonomy" id="49278"/>
    <lineage>
        <taxon>Bacteria</taxon>
        <taxon>Pseudomonadati</taxon>
        <taxon>Bacteroidota</taxon>
        <taxon>Flavobacteriia</taxon>
        <taxon>Flavobacteriales</taxon>
        <taxon>Flavobacteriaceae</taxon>
        <taxon>Psychroserpens</taxon>
    </lineage>
</organism>
<evidence type="ECO:0000313" key="2">
    <source>
        <dbReference type="Proteomes" id="UP000321938"/>
    </source>
</evidence>
<dbReference type="OrthoDB" id="9918774at2"/>
<sequence>MKDTIYNLYLCKTNGIPKDKNGEEFEVVYCIEEDKEISTELEQNPNLRYLLIVLQKTKADLITGMRNVETEWNSFTDLTLEIEHITNDLKKITRNFRELLLDNETESIIFKSQVVSFDEKSITEQKEARKLILGVSTKSKWNFWN</sequence>
<protein>
    <submittedName>
        <fullName evidence="1">Uncharacterized protein</fullName>
    </submittedName>
</protein>
<gene>
    <name evidence="1" type="ORF">ES692_07085</name>
</gene>
<comment type="caution">
    <text evidence="1">The sequence shown here is derived from an EMBL/GenBank/DDBJ whole genome shotgun (WGS) entry which is preliminary data.</text>
</comment>
<dbReference type="EMBL" id="VOSB01000008">
    <property type="protein sequence ID" value="TXE18404.1"/>
    <property type="molecule type" value="Genomic_DNA"/>
</dbReference>
<reference evidence="1 2" key="1">
    <citation type="submission" date="2019-08" db="EMBL/GenBank/DDBJ databases">
        <title>Genome of Psychroserpens burtonensis ACAM 167.</title>
        <authorList>
            <person name="Bowman J.P."/>
        </authorList>
    </citation>
    <scope>NUCLEOTIDE SEQUENCE [LARGE SCALE GENOMIC DNA]</scope>
    <source>
        <strain evidence="1 2">ACAM 167</strain>
    </source>
</reference>
<dbReference type="Proteomes" id="UP000321938">
    <property type="component" value="Unassembled WGS sequence"/>
</dbReference>
<dbReference type="RefSeq" id="WP_147231462.1">
    <property type="nucleotide sequence ID" value="NZ_VOSB01000008.1"/>
</dbReference>
<name>A0A5C7BBE6_9FLAO</name>
<keyword evidence="2" id="KW-1185">Reference proteome</keyword>
<proteinExistence type="predicted"/>